<gene>
    <name evidence="2" type="ORF">GCM10010469_34870</name>
</gene>
<feature type="region of interest" description="Disordered" evidence="1">
    <location>
        <begin position="70"/>
        <end position="92"/>
    </location>
</feature>
<sequence>MVRLAADPEPHRLDALMWWASPPMHTGVLVTRAGSGLGEETAKRLAAPRTRRSSCQADLGKTEVVTKAIEATGRQRHIHPGDLATDEGAKQRPPRLLADLSTSSWPACLRFERQVSQLRIYTYVLTMRTIQRFVPAIRERASADRQHHR</sequence>
<evidence type="ECO:0000313" key="2">
    <source>
        <dbReference type="EMBL" id="GAA3264864.1"/>
    </source>
</evidence>
<dbReference type="InterPro" id="IPR036291">
    <property type="entry name" value="NAD(P)-bd_dom_sf"/>
</dbReference>
<dbReference type="Proteomes" id="UP001500728">
    <property type="component" value="Unassembled WGS sequence"/>
</dbReference>
<dbReference type="EMBL" id="BAAAUW010000015">
    <property type="protein sequence ID" value="GAA3264864.1"/>
    <property type="molecule type" value="Genomic_DNA"/>
</dbReference>
<protein>
    <submittedName>
        <fullName evidence="2">Uncharacterized protein</fullName>
    </submittedName>
</protein>
<dbReference type="SUPFAM" id="SSF51735">
    <property type="entry name" value="NAD(P)-binding Rossmann-fold domains"/>
    <property type="match status" value="1"/>
</dbReference>
<name>A0ABP6QY26_9ACTN</name>
<keyword evidence="3" id="KW-1185">Reference proteome</keyword>
<reference evidence="3" key="1">
    <citation type="journal article" date="2019" name="Int. J. Syst. Evol. Microbiol.">
        <title>The Global Catalogue of Microorganisms (GCM) 10K type strain sequencing project: providing services to taxonomists for standard genome sequencing and annotation.</title>
        <authorList>
            <consortium name="The Broad Institute Genomics Platform"/>
            <consortium name="The Broad Institute Genome Sequencing Center for Infectious Disease"/>
            <person name="Wu L."/>
            <person name="Ma J."/>
        </authorList>
    </citation>
    <scope>NUCLEOTIDE SEQUENCE [LARGE SCALE GENOMIC DNA]</scope>
    <source>
        <strain evidence="3">JCM 9381</strain>
    </source>
</reference>
<evidence type="ECO:0000313" key="3">
    <source>
        <dbReference type="Proteomes" id="UP001500728"/>
    </source>
</evidence>
<comment type="caution">
    <text evidence="2">The sequence shown here is derived from an EMBL/GenBank/DDBJ whole genome shotgun (WGS) entry which is preliminary data.</text>
</comment>
<accession>A0ABP6QY26</accession>
<proteinExistence type="predicted"/>
<evidence type="ECO:0000256" key="1">
    <source>
        <dbReference type="SAM" id="MobiDB-lite"/>
    </source>
</evidence>
<organism evidence="2 3">
    <name type="scientific">Streptomyces labedae</name>
    <dbReference type="NCBI Taxonomy" id="285569"/>
    <lineage>
        <taxon>Bacteria</taxon>
        <taxon>Bacillati</taxon>
        <taxon>Actinomycetota</taxon>
        <taxon>Actinomycetes</taxon>
        <taxon>Kitasatosporales</taxon>
        <taxon>Streptomycetaceae</taxon>
        <taxon>Streptomyces</taxon>
    </lineage>
</organism>